<dbReference type="AlphaFoldDB" id="A0A2G6K6T4"/>
<dbReference type="GO" id="GO:0000103">
    <property type="term" value="P:sulfate assimilation"/>
    <property type="evidence" value="ECO:0007669"/>
    <property type="project" value="TreeGrafter"/>
</dbReference>
<dbReference type="CDD" id="cd01638">
    <property type="entry name" value="CysQ"/>
    <property type="match status" value="1"/>
</dbReference>
<dbReference type="EMBL" id="PDSL01000084">
    <property type="protein sequence ID" value="PIE31408.1"/>
    <property type="molecule type" value="Genomic_DNA"/>
</dbReference>
<organism evidence="2 3">
    <name type="scientific">Ilumatobacter coccineus</name>
    <dbReference type="NCBI Taxonomy" id="467094"/>
    <lineage>
        <taxon>Bacteria</taxon>
        <taxon>Bacillati</taxon>
        <taxon>Actinomycetota</taxon>
        <taxon>Acidimicrobiia</taxon>
        <taxon>Acidimicrobiales</taxon>
        <taxon>Ilumatobacteraceae</taxon>
        <taxon>Ilumatobacter</taxon>
    </lineage>
</organism>
<dbReference type="PANTHER" id="PTHR43028">
    <property type="entry name" value="3'(2'),5'-BISPHOSPHATE NUCLEOTIDASE 1"/>
    <property type="match status" value="1"/>
</dbReference>
<keyword evidence="1" id="KW-0460">Magnesium</keyword>
<dbReference type="Proteomes" id="UP000230914">
    <property type="component" value="Unassembled WGS sequence"/>
</dbReference>
<feature type="binding site" evidence="1">
    <location>
        <position position="197"/>
    </location>
    <ligand>
        <name>Mg(2+)</name>
        <dbReference type="ChEBI" id="CHEBI:18420"/>
        <label>1</label>
        <note>catalytic</note>
    </ligand>
</feature>
<dbReference type="GO" id="GO:0050427">
    <property type="term" value="P:3'-phosphoadenosine 5'-phosphosulfate metabolic process"/>
    <property type="evidence" value="ECO:0007669"/>
    <property type="project" value="TreeGrafter"/>
</dbReference>
<feature type="binding site" evidence="1">
    <location>
        <position position="86"/>
    </location>
    <ligand>
        <name>Mg(2+)</name>
        <dbReference type="ChEBI" id="CHEBI:18420"/>
        <label>1</label>
        <note>catalytic</note>
    </ligand>
</feature>
<name>A0A2G6K6T4_9ACTN</name>
<comment type="cofactor">
    <cofactor evidence="1">
        <name>Mg(2+)</name>
        <dbReference type="ChEBI" id="CHEBI:18420"/>
    </cofactor>
</comment>
<accession>A0A2G6K6T4</accession>
<feature type="binding site" evidence="1">
    <location>
        <position position="84"/>
    </location>
    <ligand>
        <name>Mg(2+)</name>
        <dbReference type="ChEBI" id="CHEBI:18420"/>
        <label>1</label>
        <note>catalytic</note>
    </ligand>
</feature>
<comment type="caution">
    <text evidence="2">The sequence shown here is derived from an EMBL/GenBank/DDBJ whole genome shotgun (WGS) entry which is preliminary data.</text>
</comment>
<reference evidence="2 3" key="1">
    <citation type="submission" date="2017-10" db="EMBL/GenBank/DDBJ databases">
        <title>Novel microbial diversity and functional potential in the marine mammal oral microbiome.</title>
        <authorList>
            <person name="Dudek N.K."/>
            <person name="Sun C.L."/>
            <person name="Burstein D."/>
            <person name="Kantor R.S."/>
            <person name="Aliaga Goltsman D.S."/>
            <person name="Bik E.M."/>
            <person name="Thomas B.C."/>
            <person name="Banfield J.F."/>
            <person name="Relman D.A."/>
        </authorList>
    </citation>
    <scope>NUCLEOTIDE SEQUENCE [LARGE SCALE GENOMIC DNA]</scope>
    <source>
        <strain evidence="2">DOLJORAL78_61_10</strain>
    </source>
</reference>
<dbReference type="GO" id="GO:0046872">
    <property type="term" value="F:metal ion binding"/>
    <property type="evidence" value="ECO:0007669"/>
    <property type="project" value="UniProtKB-KW"/>
</dbReference>
<feature type="binding site" evidence="1">
    <location>
        <position position="87"/>
    </location>
    <ligand>
        <name>Mg(2+)</name>
        <dbReference type="ChEBI" id="CHEBI:18420"/>
        <label>1</label>
        <note>catalytic</note>
    </ligand>
</feature>
<dbReference type="Pfam" id="PF00459">
    <property type="entry name" value="Inositol_P"/>
    <property type="match status" value="2"/>
</dbReference>
<dbReference type="Gene3D" id="3.40.190.80">
    <property type="match status" value="1"/>
</dbReference>
<keyword evidence="1" id="KW-0479">Metal-binding</keyword>
<dbReference type="PRINTS" id="PR00377">
    <property type="entry name" value="IMPHPHTASES"/>
</dbReference>
<evidence type="ECO:0000313" key="2">
    <source>
        <dbReference type="EMBL" id="PIE31408.1"/>
    </source>
</evidence>
<feature type="binding site" evidence="1">
    <location>
        <position position="66"/>
    </location>
    <ligand>
        <name>Mg(2+)</name>
        <dbReference type="ChEBI" id="CHEBI:18420"/>
        <label>1</label>
        <note>catalytic</note>
    </ligand>
</feature>
<dbReference type="InterPro" id="IPR000760">
    <property type="entry name" value="Inositol_monophosphatase-like"/>
</dbReference>
<protein>
    <submittedName>
        <fullName evidence="2">3'(2'),5'-bisphosphate nucleotidase CysQ</fullName>
    </submittedName>
</protein>
<dbReference type="Gene3D" id="3.30.540.10">
    <property type="entry name" value="Fructose-1,6-Bisphosphatase, subunit A, domain 1"/>
    <property type="match status" value="1"/>
</dbReference>
<dbReference type="PANTHER" id="PTHR43028:SF5">
    <property type="entry name" value="3'(2'),5'-BISPHOSPHATE NUCLEOTIDASE 1"/>
    <property type="match status" value="1"/>
</dbReference>
<proteinExistence type="predicted"/>
<evidence type="ECO:0000313" key="3">
    <source>
        <dbReference type="Proteomes" id="UP000230914"/>
    </source>
</evidence>
<sequence length="253" mass="27400">MSSESDTDLAARLATEAGQLLVTLREESWQIGRSRQDTMDLGDRTSHEFIGAELARLRPDDAVLDEEGADDPRRATAERVWIIDPLDGTREFGEPGRHDWAVHVALWSSDRFLAGAVALPALDLVLSTDAPPPPPTHWRLRPRLVTSRSRAPLAAAVVARSLDCDAVRLGSAGAKAMSVVMGDADIYLHDGGMYQWDSAAPAAVALAAGFHVSRIDGRPIVYNEADPWLPDLLICRPDLAEPVLSALRNPTSS</sequence>
<dbReference type="GO" id="GO:0008441">
    <property type="term" value="F:3'(2'),5'-bisphosphate nucleotidase activity"/>
    <property type="evidence" value="ECO:0007669"/>
    <property type="project" value="TreeGrafter"/>
</dbReference>
<evidence type="ECO:0000256" key="1">
    <source>
        <dbReference type="PIRSR" id="PIRSR600760-2"/>
    </source>
</evidence>
<gene>
    <name evidence="2" type="ORF">CSA55_05860</name>
</gene>
<dbReference type="InterPro" id="IPR050725">
    <property type="entry name" value="CysQ/Inositol_MonoPase"/>
</dbReference>
<dbReference type="SUPFAM" id="SSF56655">
    <property type="entry name" value="Carbohydrate phosphatase"/>
    <property type="match status" value="1"/>
</dbReference>